<dbReference type="PANTHER" id="PTHR33531">
    <property type="entry name" value="RUBRERYTHRIN SUBFAMILY"/>
    <property type="match status" value="1"/>
</dbReference>
<dbReference type="RefSeq" id="WP_090059310.1">
    <property type="nucleotide sequence ID" value="NZ_FORH01000002.1"/>
</dbReference>
<evidence type="ECO:0000259" key="1">
    <source>
        <dbReference type="Pfam" id="PF02915"/>
    </source>
</evidence>
<dbReference type="Pfam" id="PF02915">
    <property type="entry name" value="Rubrerythrin"/>
    <property type="match status" value="2"/>
</dbReference>
<dbReference type="InterPro" id="IPR009078">
    <property type="entry name" value="Ferritin-like_SF"/>
</dbReference>
<sequence>MSEANKEKLSGLTSVKEIMDTATSFEVVARDFYQALAPKVSKNIRWLVDELAEEEQGHVDLFTKLANDPKVSEVMAEKIQRPVADGKFSDCVQVPDLGENPDDQTVLQYALLRETAAMEQYTELAETAPEGPLKEAFVFLANEEAEHKEELEKIYYEVVHSGGV</sequence>
<organism evidence="2 3">
    <name type="scientific">Celeribacter neptunius</name>
    <dbReference type="NCBI Taxonomy" id="588602"/>
    <lineage>
        <taxon>Bacteria</taxon>
        <taxon>Pseudomonadati</taxon>
        <taxon>Pseudomonadota</taxon>
        <taxon>Alphaproteobacteria</taxon>
        <taxon>Rhodobacterales</taxon>
        <taxon>Roseobacteraceae</taxon>
        <taxon>Celeribacter</taxon>
    </lineage>
</organism>
<name>A0A1I3N9F6_9RHOB</name>
<dbReference type="OrthoDB" id="7349688at2"/>
<dbReference type="SUPFAM" id="SSF47240">
    <property type="entry name" value="Ferritin-like"/>
    <property type="match status" value="1"/>
</dbReference>
<dbReference type="InterPro" id="IPR012347">
    <property type="entry name" value="Ferritin-like"/>
</dbReference>
<feature type="domain" description="Rubrerythrin diiron-binding" evidence="1">
    <location>
        <begin position="106"/>
        <end position="157"/>
    </location>
</feature>
<dbReference type="GO" id="GO:0046872">
    <property type="term" value="F:metal ion binding"/>
    <property type="evidence" value="ECO:0007669"/>
    <property type="project" value="InterPro"/>
</dbReference>
<gene>
    <name evidence="2" type="ORF">SAMN04487991_1305</name>
</gene>
<protein>
    <submittedName>
        <fullName evidence="2">Rubrerythrin</fullName>
    </submittedName>
</protein>
<dbReference type="EMBL" id="FORH01000002">
    <property type="protein sequence ID" value="SFJ05933.1"/>
    <property type="molecule type" value="Genomic_DNA"/>
</dbReference>
<dbReference type="InterPro" id="IPR003251">
    <property type="entry name" value="Rr_diiron-bd_dom"/>
</dbReference>
<dbReference type="PANTHER" id="PTHR33531:SF7">
    <property type="entry name" value="HYPOTHETICAL MEMBRANE PROTEIN, CONSERVED"/>
    <property type="match status" value="1"/>
</dbReference>
<dbReference type="Gene3D" id="1.20.1260.10">
    <property type="match status" value="1"/>
</dbReference>
<dbReference type="AlphaFoldDB" id="A0A1I3N9F6"/>
<reference evidence="3" key="1">
    <citation type="submission" date="2016-10" db="EMBL/GenBank/DDBJ databases">
        <authorList>
            <person name="Varghese N."/>
            <person name="Submissions S."/>
        </authorList>
    </citation>
    <scope>NUCLEOTIDE SEQUENCE [LARGE SCALE GENOMIC DNA]</scope>
    <source>
        <strain evidence="3">DSM 26471</strain>
    </source>
</reference>
<dbReference type="GO" id="GO:0016491">
    <property type="term" value="F:oxidoreductase activity"/>
    <property type="evidence" value="ECO:0007669"/>
    <property type="project" value="InterPro"/>
</dbReference>
<keyword evidence="3" id="KW-1185">Reference proteome</keyword>
<accession>A0A1I3N9F6</accession>
<evidence type="ECO:0000313" key="3">
    <source>
        <dbReference type="Proteomes" id="UP000199630"/>
    </source>
</evidence>
<feature type="domain" description="Rubrerythrin diiron-binding" evidence="1">
    <location>
        <begin position="17"/>
        <end position="76"/>
    </location>
</feature>
<evidence type="ECO:0000313" key="2">
    <source>
        <dbReference type="EMBL" id="SFJ05933.1"/>
    </source>
</evidence>
<dbReference type="STRING" id="588602.SAMN04487991_1305"/>
<dbReference type="Proteomes" id="UP000199630">
    <property type="component" value="Unassembled WGS sequence"/>
</dbReference>
<proteinExistence type="predicted"/>